<dbReference type="EMBL" id="JAAAUY010000017">
    <property type="protein sequence ID" value="KAF9337772.1"/>
    <property type="molecule type" value="Genomic_DNA"/>
</dbReference>
<evidence type="ECO:0000256" key="2">
    <source>
        <dbReference type="SAM" id="SignalP"/>
    </source>
</evidence>
<gene>
    <name evidence="3" type="ORF">BG006_002807</name>
</gene>
<feature type="signal peptide" evidence="2">
    <location>
        <begin position="1"/>
        <end position="24"/>
    </location>
</feature>
<evidence type="ECO:0000256" key="1">
    <source>
        <dbReference type="SAM" id="MobiDB-lite"/>
    </source>
</evidence>
<feature type="chain" id="PRO_5040291114" evidence="2">
    <location>
        <begin position="25"/>
        <end position="451"/>
    </location>
</feature>
<name>A0A9P5VR40_9FUNG</name>
<feature type="compositionally biased region" description="Polar residues" evidence="1">
    <location>
        <begin position="176"/>
        <end position="188"/>
    </location>
</feature>
<organism evidence="3 4">
    <name type="scientific">Podila minutissima</name>
    <dbReference type="NCBI Taxonomy" id="64525"/>
    <lineage>
        <taxon>Eukaryota</taxon>
        <taxon>Fungi</taxon>
        <taxon>Fungi incertae sedis</taxon>
        <taxon>Mucoromycota</taxon>
        <taxon>Mortierellomycotina</taxon>
        <taxon>Mortierellomycetes</taxon>
        <taxon>Mortierellales</taxon>
        <taxon>Mortierellaceae</taxon>
        <taxon>Podila</taxon>
    </lineage>
</organism>
<feature type="region of interest" description="Disordered" evidence="1">
    <location>
        <begin position="297"/>
        <end position="328"/>
    </location>
</feature>
<dbReference type="AlphaFoldDB" id="A0A9P5VR40"/>
<reference evidence="3" key="1">
    <citation type="journal article" date="2020" name="Fungal Divers.">
        <title>Resolving the Mortierellaceae phylogeny through synthesis of multi-gene phylogenetics and phylogenomics.</title>
        <authorList>
            <person name="Vandepol N."/>
            <person name="Liber J."/>
            <person name="Desiro A."/>
            <person name="Na H."/>
            <person name="Kennedy M."/>
            <person name="Barry K."/>
            <person name="Grigoriev I.V."/>
            <person name="Miller A.N."/>
            <person name="O'Donnell K."/>
            <person name="Stajich J.E."/>
            <person name="Bonito G."/>
        </authorList>
    </citation>
    <scope>NUCLEOTIDE SEQUENCE</scope>
    <source>
        <strain evidence="3">NVP1</strain>
    </source>
</reference>
<feature type="compositionally biased region" description="Acidic residues" evidence="1">
    <location>
        <begin position="61"/>
        <end position="123"/>
    </location>
</feature>
<accession>A0A9P5VR40</accession>
<keyword evidence="2" id="KW-0732">Signal</keyword>
<comment type="caution">
    <text evidence="3">The sequence shown here is derived from an EMBL/GenBank/DDBJ whole genome shotgun (WGS) entry which is preliminary data.</text>
</comment>
<evidence type="ECO:0000313" key="3">
    <source>
        <dbReference type="EMBL" id="KAF9337772.1"/>
    </source>
</evidence>
<feature type="region of interest" description="Disordered" evidence="1">
    <location>
        <begin position="176"/>
        <end position="207"/>
    </location>
</feature>
<sequence>MKIQVSAIVGPIFLLSLAARPLLAKDTSTTENVSTLSPGPDLIADIEQHTQLDRGLATAVEPEETVEVGGEEEAYEEDEYDDEDDDDEDYSEYDEYDDEYDDEEEVDNEDEDQDADEFAEYDEDKPSADDKDIELNGVDLEAASQETEEGENADFNAQTEDAATGIHPVKADPLTESFSTCKPSTQSSLHKRNKAPTPPTDQGVSAQATAEPGGACIDSFVNFALRFQEHCSVFCLKTFTHIFAKPNVLGVLDCFGCSNFIVQGFIALGQDCVGLFTSDPMTPEDIRRAREAKAMPIGAPAPAPTRGVKSKGDKTIAGQGGNGSQLRGAEPLSLNNVISSLQNVDMGQVHEWLEIGKGIVSVINAGAKNNQAQETALQPQQPQGEVLVETQAGEQGQVRAQENEKQEFPKVDKDEFNEYIIKAAKFANWGLTPKMIDDSGIYDRVHESGVF</sequence>
<keyword evidence="4" id="KW-1185">Reference proteome</keyword>
<feature type="region of interest" description="Disordered" evidence="1">
    <location>
        <begin position="53"/>
        <end position="134"/>
    </location>
</feature>
<proteinExistence type="predicted"/>
<protein>
    <submittedName>
        <fullName evidence="3">Uncharacterized protein</fullName>
    </submittedName>
</protein>
<feature type="compositionally biased region" description="Basic and acidic residues" evidence="1">
    <location>
        <begin position="124"/>
        <end position="134"/>
    </location>
</feature>
<dbReference type="Proteomes" id="UP000696485">
    <property type="component" value="Unassembled WGS sequence"/>
</dbReference>
<evidence type="ECO:0000313" key="4">
    <source>
        <dbReference type="Proteomes" id="UP000696485"/>
    </source>
</evidence>